<proteinExistence type="predicted"/>
<organism evidence="2 3">
    <name type="scientific">Butyricicoccus intestinisimiae</name>
    <dbReference type="NCBI Taxonomy" id="2841509"/>
    <lineage>
        <taxon>Bacteria</taxon>
        <taxon>Bacillati</taxon>
        <taxon>Bacillota</taxon>
        <taxon>Clostridia</taxon>
        <taxon>Eubacteriales</taxon>
        <taxon>Butyricicoccaceae</taxon>
        <taxon>Butyricicoccus</taxon>
    </lineage>
</organism>
<accession>A0ABS6ENB0</accession>
<dbReference type="EMBL" id="JAHLQI010000001">
    <property type="protein sequence ID" value="MBU5489184.1"/>
    <property type="molecule type" value="Genomic_DNA"/>
</dbReference>
<dbReference type="Pfam" id="PF09989">
    <property type="entry name" value="DUF2229"/>
    <property type="match status" value="1"/>
</dbReference>
<keyword evidence="3" id="KW-1185">Reference proteome</keyword>
<name>A0ABS6ENB0_9FIRM</name>
<sequence>MSNLKIGLPRAMLYHRYSMLWTVFFQQLGAEVVTSRPTDKEILDQGTALCVDEACLSEKIYLGHVKSLIGTCDYILVPRISNFGHKHMMCVRFEAMPDIVKNVFRDVPQKFLTYNLDVLQKQDEKSAFYGMGNQLGFDKKTIKKAYATAKAVEQRAWKKQLAEQENLYKSAGTKILVAGHSYVIEDPFLGKPVMDVLRKLDVTPIRADITEREAASKRSTILSPTIKWELNREIVGSLMANKSKVDGIILLSAFPCGPDSMIDEMIQRRMKGVPILTLTLDAQSGTAGVETRLESFVDIIHFKEGTL</sequence>
<comment type="caution">
    <text evidence="2">The sequence shown here is derived from an EMBL/GenBank/DDBJ whole genome shotgun (WGS) entry which is preliminary data.</text>
</comment>
<reference evidence="2 3" key="1">
    <citation type="submission" date="2021-06" db="EMBL/GenBank/DDBJ databases">
        <authorList>
            <person name="Sun Q."/>
            <person name="Li D."/>
        </authorList>
    </citation>
    <scope>NUCLEOTIDE SEQUENCE [LARGE SCALE GENOMIC DNA]</scope>
    <source>
        <strain evidence="2 3">MSJd-7</strain>
    </source>
</reference>
<dbReference type="RefSeq" id="WP_216468796.1">
    <property type="nucleotide sequence ID" value="NZ_JAHLQI010000001.1"/>
</dbReference>
<evidence type="ECO:0000313" key="3">
    <source>
        <dbReference type="Proteomes" id="UP000783588"/>
    </source>
</evidence>
<dbReference type="PANTHER" id="PTHR32329:SF2">
    <property type="entry name" value="BIFUNCTIONAL PROTEIN [INCLUDES 2-HYDROXYACYL-COA DEHYDRATASE (N-TER) AND ITS ACTIVATOR DOMAIN (C_TERM)"/>
    <property type="match status" value="1"/>
</dbReference>
<dbReference type="InterPro" id="IPR051805">
    <property type="entry name" value="Dehydratase_Activator_Redct"/>
</dbReference>
<evidence type="ECO:0000313" key="2">
    <source>
        <dbReference type="EMBL" id="MBU5489184.1"/>
    </source>
</evidence>
<dbReference type="InterPro" id="IPR018709">
    <property type="entry name" value="CoA_activase_DUF2229"/>
</dbReference>
<feature type="domain" description="DUF2229" evidence="1">
    <location>
        <begin position="5"/>
        <end position="208"/>
    </location>
</feature>
<evidence type="ECO:0000259" key="1">
    <source>
        <dbReference type="Pfam" id="PF09989"/>
    </source>
</evidence>
<dbReference type="PANTHER" id="PTHR32329">
    <property type="entry name" value="BIFUNCTIONAL PROTEIN [INCLUDES 2-HYDROXYACYL-COA DEHYDRATASE (N-TER) AND ITS ACTIVATOR DOMAIN (C_TERM)-RELATED"/>
    <property type="match status" value="1"/>
</dbReference>
<protein>
    <recommendedName>
        <fullName evidence="1">DUF2229 domain-containing protein</fullName>
    </recommendedName>
</protein>
<dbReference type="Proteomes" id="UP000783588">
    <property type="component" value="Unassembled WGS sequence"/>
</dbReference>
<gene>
    <name evidence="2" type="ORF">KQI75_00845</name>
</gene>